<accession>A0A1H9QBJ7</accession>
<dbReference type="Proteomes" id="UP000199410">
    <property type="component" value="Unassembled WGS sequence"/>
</dbReference>
<protein>
    <submittedName>
        <fullName evidence="1">Uncharacterized protein</fullName>
    </submittedName>
</protein>
<dbReference type="EMBL" id="FOEL01000018">
    <property type="protein sequence ID" value="SER57916.1"/>
    <property type="molecule type" value="Genomic_DNA"/>
</dbReference>
<gene>
    <name evidence="1" type="ORF">SAMN02787113_04094</name>
</gene>
<reference evidence="1 2" key="1">
    <citation type="submission" date="2016-10" db="EMBL/GenBank/DDBJ databases">
        <authorList>
            <person name="Varghese N."/>
            <person name="Submissions S."/>
        </authorList>
    </citation>
    <scope>NUCLEOTIDE SEQUENCE [LARGE SCALE GENOMIC DNA]</scope>
    <source>
        <strain evidence="1 2">TC-13</strain>
    </source>
</reference>
<organism evidence="1 2">
    <name type="scientific">Lysinibacillus fusiformis</name>
    <dbReference type="NCBI Taxonomy" id="28031"/>
    <lineage>
        <taxon>Bacteria</taxon>
        <taxon>Bacillati</taxon>
        <taxon>Bacillota</taxon>
        <taxon>Bacilli</taxon>
        <taxon>Bacillales</taxon>
        <taxon>Bacillaceae</taxon>
        <taxon>Lysinibacillus</taxon>
    </lineage>
</organism>
<evidence type="ECO:0000313" key="1">
    <source>
        <dbReference type="EMBL" id="SER57916.1"/>
    </source>
</evidence>
<evidence type="ECO:0000313" key="2">
    <source>
        <dbReference type="Proteomes" id="UP000199410"/>
    </source>
</evidence>
<sequence>MESLLLRYLFINYFKESKINTNLVTGVMTCVNDISIKKRRYRAI</sequence>
<comment type="caution">
    <text evidence="1">The sequence shown here is derived from an EMBL/GenBank/DDBJ whole genome shotgun (WGS) entry which is preliminary data.</text>
</comment>
<name>A0A1H9QBJ7_9BACI</name>
<dbReference type="AlphaFoldDB" id="A0A1H9QBJ7"/>
<proteinExistence type="predicted"/>